<dbReference type="AlphaFoldDB" id="K0R840"/>
<keyword evidence="2" id="KW-1185">Reference proteome</keyword>
<protein>
    <submittedName>
        <fullName evidence="1">Uncharacterized protein</fullName>
    </submittedName>
</protein>
<proteinExistence type="predicted"/>
<dbReference type="EMBL" id="AGNL01049010">
    <property type="protein sequence ID" value="EJK44951.1"/>
    <property type="molecule type" value="Genomic_DNA"/>
</dbReference>
<evidence type="ECO:0000313" key="2">
    <source>
        <dbReference type="Proteomes" id="UP000266841"/>
    </source>
</evidence>
<evidence type="ECO:0000313" key="1">
    <source>
        <dbReference type="EMBL" id="EJK44951.1"/>
    </source>
</evidence>
<organism evidence="1 2">
    <name type="scientific">Thalassiosira oceanica</name>
    <name type="common">Marine diatom</name>
    <dbReference type="NCBI Taxonomy" id="159749"/>
    <lineage>
        <taxon>Eukaryota</taxon>
        <taxon>Sar</taxon>
        <taxon>Stramenopiles</taxon>
        <taxon>Ochrophyta</taxon>
        <taxon>Bacillariophyta</taxon>
        <taxon>Coscinodiscophyceae</taxon>
        <taxon>Thalassiosirophycidae</taxon>
        <taxon>Thalassiosirales</taxon>
        <taxon>Thalassiosiraceae</taxon>
        <taxon>Thalassiosira</taxon>
    </lineage>
</organism>
<dbReference type="OrthoDB" id="44414at2759"/>
<comment type="caution">
    <text evidence="1">The sequence shown here is derived from an EMBL/GenBank/DDBJ whole genome shotgun (WGS) entry which is preliminary data.</text>
</comment>
<dbReference type="eggNOG" id="ENOG502S5W2">
    <property type="taxonomic scope" value="Eukaryota"/>
</dbReference>
<accession>K0R840</accession>
<dbReference type="Proteomes" id="UP000266841">
    <property type="component" value="Unassembled WGS sequence"/>
</dbReference>
<sequence length="205" mass="22644">MAASVVTSAEKISKSRLAMSTSVSETTREIYNIPNSGWCSDSWNWGYASGTGHDCAAICRKMYASRDDRQRLVSSLLEPVQFNALHQEVSFEEVKLILGLAWQRGRWDGSDGGPNGYGEVLQTMAMAIRYENEDDVISAINFIQDITAKFSTISKSEEKLNRMKDMANACKGGHSSIINPETVFKNRRICAGLVLEAMGFVDNGL</sequence>
<reference evidence="1 2" key="1">
    <citation type="journal article" date="2012" name="Genome Biol.">
        <title>Genome and low-iron response of an oceanic diatom adapted to chronic iron limitation.</title>
        <authorList>
            <person name="Lommer M."/>
            <person name="Specht M."/>
            <person name="Roy A.S."/>
            <person name="Kraemer L."/>
            <person name="Andreson R."/>
            <person name="Gutowska M.A."/>
            <person name="Wolf J."/>
            <person name="Bergner S.V."/>
            <person name="Schilhabel M.B."/>
            <person name="Klostermeier U.C."/>
            <person name="Beiko R.G."/>
            <person name="Rosenstiel P."/>
            <person name="Hippler M."/>
            <person name="Laroche J."/>
        </authorList>
    </citation>
    <scope>NUCLEOTIDE SEQUENCE [LARGE SCALE GENOMIC DNA]</scope>
    <source>
        <strain evidence="1 2">CCMP1005</strain>
    </source>
</reference>
<dbReference type="OMA" id="HDCAAIC"/>
<gene>
    <name evidence="1" type="ORF">THAOC_36472</name>
</gene>
<name>K0R840_THAOC</name>